<reference evidence="2" key="1">
    <citation type="journal article" date="2019" name="Int. J. Syst. Evol. Microbiol.">
        <title>The Global Catalogue of Microorganisms (GCM) 10K type strain sequencing project: providing services to taxonomists for standard genome sequencing and annotation.</title>
        <authorList>
            <consortium name="The Broad Institute Genomics Platform"/>
            <consortium name="The Broad Institute Genome Sequencing Center for Infectious Disease"/>
            <person name="Wu L."/>
            <person name="Ma J."/>
        </authorList>
    </citation>
    <scope>NUCLEOTIDE SEQUENCE [LARGE SCALE GENOMIC DNA]</scope>
    <source>
        <strain evidence="2">KCTC 23098</strain>
    </source>
</reference>
<evidence type="ECO:0000313" key="2">
    <source>
        <dbReference type="Proteomes" id="UP001597560"/>
    </source>
</evidence>
<protein>
    <recommendedName>
        <fullName evidence="3">Outer membrane protein beta-barrel domain-containing protein</fullName>
    </recommendedName>
</protein>
<organism evidence="1 2">
    <name type="scientific">Olivibacter jilunii</name>
    <dbReference type="NCBI Taxonomy" id="985016"/>
    <lineage>
        <taxon>Bacteria</taxon>
        <taxon>Pseudomonadati</taxon>
        <taxon>Bacteroidota</taxon>
        <taxon>Sphingobacteriia</taxon>
        <taxon>Sphingobacteriales</taxon>
        <taxon>Sphingobacteriaceae</taxon>
        <taxon>Olivibacter</taxon>
    </lineage>
</organism>
<dbReference type="Proteomes" id="UP001597560">
    <property type="component" value="Unassembled WGS sequence"/>
</dbReference>
<gene>
    <name evidence="1" type="ORF">ACFS6J_27865</name>
</gene>
<dbReference type="RefSeq" id="WP_377613565.1">
    <property type="nucleotide sequence ID" value="NZ_JBHUPA010000039.1"/>
</dbReference>
<evidence type="ECO:0000313" key="1">
    <source>
        <dbReference type="EMBL" id="MFD2965649.1"/>
    </source>
</evidence>
<keyword evidence="2" id="KW-1185">Reference proteome</keyword>
<name>A0ABW6BAY0_9SPHI</name>
<proteinExistence type="predicted"/>
<evidence type="ECO:0008006" key="3">
    <source>
        <dbReference type="Google" id="ProtNLM"/>
    </source>
</evidence>
<comment type="caution">
    <text evidence="1">The sequence shown here is derived from an EMBL/GenBank/DDBJ whole genome shotgun (WGS) entry which is preliminary data.</text>
</comment>
<accession>A0ABW6BAY0</accession>
<dbReference type="EMBL" id="JBHUPA010000039">
    <property type="protein sequence ID" value="MFD2965649.1"/>
    <property type="molecule type" value="Genomic_DNA"/>
</dbReference>
<sequence>MAVRQVFFSIHKVLLLLFLLLILSRREGYAQFSRGVAVELGSGVTQLHGEMKEKPFKVGYHIGFDYMMSPYLSAGVQGMVGRLAANDRTGRQSTNNYLGANFNVKARMGLLSAGSTDNFELNYIREHAWRAILRNVYIGTGLGFIHNDVDANRGGESAETNLHLTGQDNSSGMFVPINVGVDVPFGYTLSGPIWSVNLNAQLGLYFGDEMDGYANAFSKHNDRMFYFSIAVKKSLFNRSIN</sequence>